<organism evidence="1">
    <name type="scientific">Xenorhabdus szentirmaii</name>
    <dbReference type="NCBI Taxonomy" id="290112"/>
    <lineage>
        <taxon>Bacteria</taxon>
        <taxon>Pseudomonadati</taxon>
        <taxon>Pseudomonadota</taxon>
        <taxon>Gammaproteobacteria</taxon>
        <taxon>Enterobacterales</taxon>
        <taxon>Morganellaceae</taxon>
        <taxon>Xenorhabdus</taxon>
    </lineage>
</organism>
<proteinExistence type="predicted"/>
<sequence>MYHEMDKPLDLQLDRLSKISLSEQIHIGITKAIEKGIKRHPVQNRDRKILRFPTL</sequence>
<dbReference type="AlphaFoldDB" id="A0AAW3YPP2"/>
<protein>
    <submittedName>
        <fullName evidence="1">Uncharacterized protein</fullName>
    </submittedName>
</protein>
<gene>
    <name evidence="1" type="ORF">ID854_05835</name>
</gene>
<accession>A0AAW3YPP2</accession>
<reference evidence="1" key="2">
    <citation type="journal article" date="2024" name="Toxins">
        <title>Genome Sequence Analysis of Native Xenorhabdus Strains Isolated from Entomopathogenic Nematodes in Argentina.</title>
        <authorList>
            <person name="Palma L."/>
            <person name="Frizzo L."/>
            <person name="Kaiser S."/>
            <person name="Berry C."/>
            <person name="Caballero P."/>
            <person name="Bode H.B."/>
            <person name="Del Valle E.E."/>
        </authorList>
    </citation>
    <scope>NUCLEOTIDE SEQUENCE</scope>
    <source>
        <strain evidence="1">M</strain>
    </source>
</reference>
<reference evidence="1" key="1">
    <citation type="submission" date="2020-09" db="EMBL/GenBank/DDBJ databases">
        <authorList>
            <person name="Palma L."/>
            <person name="Caballero P."/>
            <person name="Berry C."/>
            <person name="Del Valle E."/>
        </authorList>
    </citation>
    <scope>NUCLEOTIDE SEQUENCE</scope>
    <source>
        <strain evidence="1">M</strain>
    </source>
</reference>
<comment type="caution">
    <text evidence="1">The sequence shown here is derived from an EMBL/GenBank/DDBJ whole genome shotgun (WGS) entry which is preliminary data.</text>
</comment>
<evidence type="ECO:0000313" key="1">
    <source>
        <dbReference type="EMBL" id="MBD2799988.1"/>
    </source>
</evidence>
<dbReference type="EMBL" id="JACXBF010000127">
    <property type="protein sequence ID" value="MBD2799988.1"/>
    <property type="molecule type" value="Genomic_DNA"/>
</dbReference>
<name>A0AAW3YPP2_9GAMM</name>
<dbReference type="Proteomes" id="UP001193920">
    <property type="component" value="Unassembled WGS sequence"/>
</dbReference>